<dbReference type="Pfam" id="PF00188">
    <property type="entry name" value="CAP"/>
    <property type="match status" value="1"/>
</dbReference>
<evidence type="ECO:0000313" key="4">
    <source>
        <dbReference type="WBParaSite" id="TCNE_0001240501-mRNA-1"/>
    </source>
</evidence>
<gene>
    <name evidence="2" type="ORF">TCNE_LOCUS12405</name>
</gene>
<reference evidence="2 3" key="2">
    <citation type="submission" date="2018-11" db="EMBL/GenBank/DDBJ databases">
        <authorList>
            <consortium name="Pathogen Informatics"/>
        </authorList>
    </citation>
    <scope>NUCLEOTIDE SEQUENCE [LARGE SCALE GENOMIC DNA]</scope>
</reference>
<feature type="domain" description="SCP" evidence="1">
    <location>
        <begin position="28"/>
        <end position="93"/>
    </location>
</feature>
<dbReference type="Proteomes" id="UP000050794">
    <property type="component" value="Unassembled WGS sequence"/>
</dbReference>
<protein>
    <submittedName>
        <fullName evidence="4">SCP domain-containing protein</fullName>
    </submittedName>
</protein>
<dbReference type="AlphaFoldDB" id="A0A183UV85"/>
<dbReference type="WBParaSite" id="TCNE_0001240501-mRNA-1">
    <property type="protein sequence ID" value="TCNE_0001240501-mRNA-1"/>
    <property type="gene ID" value="TCNE_0001240501"/>
</dbReference>
<accession>A0A183UV85</accession>
<evidence type="ECO:0000313" key="2">
    <source>
        <dbReference type="EMBL" id="VDM43726.1"/>
    </source>
</evidence>
<name>A0A183UV85_TOXCA</name>
<organism evidence="3 4">
    <name type="scientific">Toxocara canis</name>
    <name type="common">Canine roundworm</name>
    <dbReference type="NCBI Taxonomy" id="6265"/>
    <lineage>
        <taxon>Eukaryota</taxon>
        <taxon>Metazoa</taxon>
        <taxon>Ecdysozoa</taxon>
        <taxon>Nematoda</taxon>
        <taxon>Chromadorea</taxon>
        <taxon>Rhabditida</taxon>
        <taxon>Spirurina</taxon>
        <taxon>Ascaridomorpha</taxon>
        <taxon>Ascaridoidea</taxon>
        <taxon>Toxocaridae</taxon>
        <taxon>Toxocara</taxon>
    </lineage>
</organism>
<reference evidence="4" key="1">
    <citation type="submission" date="2016-06" db="UniProtKB">
        <authorList>
            <consortium name="WormBaseParasite"/>
        </authorList>
    </citation>
    <scope>IDENTIFICATION</scope>
</reference>
<dbReference type="InterPro" id="IPR035940">
    <property type="entry name" value="CAP_sf"/>
</dbReference>
<sequence length="204" mass="22816">MLPPLGQSWPHSVVRLGMCEADCDDVTFANKHLVKSATQLWWSEIGNYSVPAGQPPKPNRQYGQFVQMAWSTTVNVGCGISSGCDRKLFVCLYSPPVDYGREVAYSTGKKSCECTAYKNSKCDHSEQLCIAMNKVEILEVQRACGHGDVCPPLPLQNSGLRQMSINMKAEVAFKKLSSVEEIIAFNKMRHSVRGYEGYWFHNNK</sequence>
<keyword evidence="3" id="KW-1185">Reference proteome</keyword>
<dbReference type="InterPro" id="IPR014044">
    <property type="entry name" value="CAP_dom"/>
</dbReference>
<dbReference type="SUPFAM" id="SSF55797">
    <property type="entry name" value="PR-1-like"/>
    <property type="match status" value="1"/>
</dbReference>
<proteinExistence type="predicted"/>
<dbReference type="CDD" id="cd05380">
    <property type="entry name" value="CAP_euk"/>
    <property type="match status" value="1"/>
</dbReference>
<dbReference type="Gene3D" id="3.40.33.10">
    <property type="entry name" value="CAP"/>
    <property type="match status" value="1"/>
</dbReference>
<evidence type="ECO:0000313" key="3">
    <source>
        <dbReference type="Proteomes" id="UP000050794"/>
    </source>
</evidence>
<dbReference type="EMBL" id="UYWY01021250">
    <property type="protein sequence ID" value="VDM43726.1"/>
    <property type="molecule type" value="Genomic_DNA"/>
</dbReference>
<evidence type="ECO:0000259" key="1">
    <source>
        <dbReference type="Pfam" id="PF00188"/>
    </source>
</evidence>